<keyword evidence="3" id="KW-1003">Cell membrane</keyword>
<dbReference type="InterPro" id="IPR029045">
    <property type="entry name" value="ClpP/crotonase-like_dom_sf"/>
</dbReference>
<dbReference type="CDD" id="cd07023">
    <property type="entry name" value="S49_Sppa_N_C"/>
    <property type="match status" value="1"/>
</dbReference>
<keyword evidence="8" id="KW-1133">Transmembrane helix</keyword>
<dbReference type="Pfam" id="PF01343">
    <property type="entry name" value="Peptidase_S49"/>
    <property type="match status" value="1"/>
</dbReference>
<sequence length="451" mass="46977">MRCFARAAQAQRHSLLRCLATAADEPTRPRLLLRRGAERGPSAAVKALGGAGGLAALAGVGVLGHAHYADVAAALCALAANPDVRTGKKPRPSPLAALGGRGADDDDGSAGFEFHLLNDDAKLRKARSALDDLLETGYDALPADARETLTAAHARAAKAREAADAEAVAERATFVRDALGEDGGDAADVAAALRPRCFVYDFDTTEKQLGSRGAVARLEAVVDLLSAVATRHDELVLRVTSPGGSVSDFGLAASLVLRLRRTTGVGVTAAVDVVAASGGYMLAVCSDRVVAAPFAFVGSVGVITMIPNFHRVLDREKIDFLQFTAGRYKRTVTPVTEATDEAKAKLQSELEEIHGAFKDLVATNRADSDIEDVATGEAWIASLAPPGVVDDLMTSGELLREKMATQDVVLVKPARERPRSLLEALNAAVLGGLGLAAPASPHERVHAAAAP</sequence>
<keyword evidence="14" id="KW-1185">Reference proteome</keyword>
<evidence type="ECO:0000256" key="6">
    <source>
        <dbReference type="ARBA" id="ARBA00022801"/>
    </source>
</evidence>
<evidence type="ECO:0000256" key="2">
    <source>
        <dbReference type="ARBA" id="ARBA00008683"/>
    </source>
</evidence>
<evidence type="ECO:0000256" key="7">
    <source>
        <dbReference type="ARBA" id="ARBA00022825"/>
    </source>
</evidence>
<evidence type="ECO:0000256" key="8">
    <source>
        <dbReference type="ARBA" id="ARBA00022989"/>
    </source>
</evidence>
<gene>
    <name evidence="13" type="ORF">SO694_00075054</name>
</gene>
<protein>
    <submittedName>
        <fullName evidence="13">S49 family peptidase</fullName>
    </submittedName>
</protein>
<evidence type="ECO:0000256" key="9">
    <source>
        <dbReference type="ARBA" id="ARBA00023136"/>
    </source>
</evidence>
<reference evidence="13 14" key="1">
    <citation type="submission" date="2024-03" db="EMBL/GenBank/DDBJ databases">
        <title>Aureococcus anophagefferens CCMP1851 and Kratosvirus quantuckense: Draft genome of a second virus-susceptible host strain in the model system.</title>
        <authorList>
            <person name="Chase E."/>
            <person name="Truchon A.R."/>
            <person name="Schepens W."/>
            <person name="Wilhelm S.W."/>
        </authorList>
    </citation>
    <scope>NUCLEOTIDE SEQUENCE [LARGE SCALE GENOMIC DNA]</scope>
    <source>
        <strain evidence="13 14">CCMP1851</strain>
    </source>
</reference>
<accession>A0ABR1FHD6</accession>
<evidence type="ECO:0000256" key="4">
    <source>
        <dbReference type="ARBA" id="ARBA00022670"/>
    </source>
</evidence>
<dbReference type="PANTHER" id="PTHR42987:SF4">
    <property type="entry name" value="PROTEASE SOHB-RELATED"/>
    <property type="match status" value="1"/>
</dbReference>
<keyword evidence="9" id="KW-0472">Membrane</keyword>
<proteinExistence type="inferred from homology"/>
<dbReference type="Gene3D" id="6.20.330.10">
    <property type="match status" value="1"/>
</dbReference>
<dbReference type="Pfam" id="PF08496">
    <property type="entry name" value="Peptidase_S49_N"/>
    <property type="match status" value="1"/>
</dbReference>
<feature type="domain" description="Peptidase S49" evidence="11">
    <location>
        <begin position="263"/>
        <end position="407"/>
    </location>
</feature>
<organism evidence="13 14">
    <name type="scientific">Aureococcus anophagefferens</name>
    <name type="common">Harmful bloom alga</name>
    <dbReference type="NCBI Taxonomy" id="44056"/>
    <lineage>
        <taxon>Eukaryota</taxon>
        <taxon>Sar</taxon>
        <taxon>Stramenopiles</taxon>
        <taxon>Ochrophyta</taxon>
        <taxon>Pelagophyceae</taxon>
        <taxon>Pelagomonadales</taxon>
        <taxon>Pelagomonadaceae</taxon>
        <taxon>Aureococcus</taxon>
    </lineage>
</organism>
<keyword evidence="5" id="KW-0812">Transmembrane</keyword>
<evidence type="ECO:0000256" key="3">
    <source>
        <dbReference type="ARBA" id="ARBA00022475"/>
    </source>
</evidence>
<evidence type="ECO:0000313" key="14">
    <source>
        <dbReference type="Proteomes" id="UP001363151"/>
    </source>
</evidence>
<dbReference type="EMBL" id="JBBJCI010000423">
    <property type="protein sequence ID" value="KAK7230798.1"/>
    <property type="molecule type" value="Genomic_DNA"/>
</dbReference>
<dbReference type="InterPro" id="IPR013703">
    <property type="entry name" value="Peptidase_S49_N_proteobac"/>
</dbReference>
<evidence type="ECO:0000313" key="13">
    <source>
        <dbReference type="EMBL" id="KAK7230798.1"/>
    </source>
</evidence>
<comment type="similarity">
    <text evidence="2">Belongs to the peptidase S49 family.</text>
</comment>
<evidence type="ECO:0000256" key="10">
    <source>
        <dbReference type="SAM" id="MobiDB-lite"/>
    </source>
</evidence>
<keyword evidence="6" id="KW-0378">Hydrolase</keyword>
<comment type="subcellular location">
    <subcellularLocation>
        <location evidence="1">Cell membrane</location>
    </subcellularLocation>
</comment>
<dbReference type="Proteomes" id="UP001363151">
    <property type="component" value="Unassembled WGS sequence"/>
</dbReference>
<dbReference type="PANTHER" id="PTHR42987">
    <property type="entry name" value="PEPTIDASE S49"/>
    <property type="match status" value="1"/>
</dbReference>
<evidence type="ECO:0000256" key="1">
    <source>
        <dbReference type="ARBA" id="ARBA00004236"/>
    </source>
</evidence>
<evidence type="ECO:0000259" key="12">
    <source>
        <dbReference type="Pfam" id="PF08496"/>
    </source>
</evidence>
<dbReference type="InterPro" id="IPR047272">
    <property type="entry name" value="S49_SppA_C"/>
</dbReference>
<dbReference type="SUPFAM" id="SSF52096">
    <property type="entry name" value="ClpP/crotonase"/>
    <property type="match status" value="1"/>
</dbReference>
<feature type="domain" description="Peptidase S49 N-terminal proteobacteria" evidence="12">
    <location>
        <begin position="138"/>
        <end position="254"/>
    </location>
</feature>
<comment type="caution">
    <text evidence="13">The sequence shown here is derived from an EMBL/GenBank/DDBJ whole genome shotgun (WGS) entry which is preliminary data.</text>
</comment>
<evidence type="ECO:0000259" key="11">
    <source>
        <dbReference type="Pfam" id="PF01343"/>
    </source>
</evidence>
<dbReference type="Gene3D" id="3.90.226.10">
    <property type="entry name" value="2-enoyl-CoA Hydratase, Chain A, domain 1"/>
    <property type="match status" value="1"/>
</dbReference>
<keyword evidence="4" id="KW-0645">Protease</keyword>
<feature type="region of interest" description="Disordered" evidence="10">
    <location>
        <begin position="83"/>
        <end position="103"/>
    </location>
</feature>
<evidence type="ECO:0000256" key="5">
    <source>
        <dbReference type="ARBA" id="ARBA00022692"/>
    </source>
</evidence>
<keyword evidence="7" id="KW-0720">Serine protease</keyword>
<dbReference type="InterPro" id="IPR002142">
    <property type="entry name" value="Peptidase_S49"/>
</dbReference>
<name>A0ABR1FHD6_AURAN</name>